<name>A0A426YXV6_ENSVE</name>
<organism evidence="3 4">
    <name type="scientific">Ensete ventricosum</name>
    <name type="common">Abyssinian banana</name>
    <name type="synonym">Musa ensete</name>
    <dbReference type="NCBI Taxonomy" id="4639"/>
    <lineage>
        <taxon>Eukaryota</taxon>
        <taxon>Viridiplantae</taxon>
        <taxon>Streptophyta</taxon>
        <taxon>Embryophyta</taxon>
        <taxon>Tracheophyta</taxon>
        <taxon>Spermatophyta</taxon>
        <taxon>Magnoliopsida</taxon>
        <taxon>Liliopsida</taxon>
        <taxon>Zingiberales</taxon>
        <taxon>Musaceae</taxon>
        <taxon>Ensete</taxon>
    </lineage>
</organism>
<evidence type="ECO:0000313" key="3">
    <source>
        <dbReference type="EMBL" id="RRT56534.1"/>
    </source>
</evidence>
<keyword evidence="2" id="KW-0472">Membrane</keyword>
<reference evidence="3 4" key="1">
    <citation type="journal article" date="2014" name="Agronomy (Basel)">
        <title>A Draft Genome Sequence for Ensete ventricosum, the Drought-Tolerant Tree Against Hunger.</title>
        <authorList>
            <person name="Harrison J."/>
            <person name="Moore K.A."/>
            <person name="Paszkiewicz K."/>
            <person name="Jones T."/>
            <person name="Grant M."/>
            <person name="Ambacheew D."/>
            <person name="Muzemil S."/>
            <person name="Studholme D.J."/>
        </authorList>
    </citation>
    <scope>NUCLEOTIDE SEQUENCE [LARGE SCALE GENOMIC DNA]</scope>
</reference>
<accession>A0A426YXV6</accession>
<keyword evidence="2" id="KW-1133">Transmembrane helix</keyword>
<dbReference type="Proteomes" id="UP000287651">
    <property type="component" value="Unassembled WGS sequence"/>
</dbReference>
<feature type="compositionally biased region" description="Gly residues" evidence="1">
    <location>
        <begin position="68"/>
        <end position="77"/>
    </location>
</feature>
<keyword evidence="2" id="KW-0812">Transmembrane</keyword>
<evidence type="ECO:0000256" key="1">
    <source>
        <dbReference type="SAM" id="MobiDB-lite"/>
    </source>
</evidence>
<protein>
    <submittedName>
        <fullName evidence="3">Uncharacterized protein</fullName>
    </submittedName>
</protein>
<dbReference type="EMBL" id="AMZH03009584">
    <property type="protein sequence ID" value="RRT56534.1"/>
    <property type="molecule type" value="Genomic_DNA"/>
</dbReference>
<evidence type="ECO:0000256" key="2">
    <source>
        <dbReference type="SAM" id="Phobius"/>
    </source>
</evidence>
<proteinExistence type="predicted"/>
<feature type="region of interest" description="Disordered" evidence="1">
    <location>
        <begin position="1"/>
        <end position="103"/>
    </location>
</feature>
<comment type="caution">
    <text evidence="3">The sequence shown here is derived from an EMBL/GenBank/DDBJ whole genome shotgun (WGS) entry which is preliminary data.</text>
</comment>
<feature type="compositionally biased region" description="Polar residues" evidence="1">
    <location>
        <begin position="1"/>
        <end position="20"/>
    </location>
</feature>
<evidence type="ECO:0000313" key="4">
    <source>
        <dbReference type="Proteomes" id="UP000287651"/>
    </source>
</evidence>
<sequence length="190" mass="20662">MRSQPGLASSAPQEKNTATGEKQPRGSRRTLRPTNRISRSRRSSGRGWASGSKQSTDMPHHHAYIRLGSGGAGGGGTPSPPASPRRSPRIQRRGGKAGRAKGAAMGLPRAIAQRMLWMLLSLFLRRQAIFLFTPLLYVASMIFYMGTVSLENVPHIISRSAPGSVYRSPRLYERLRSDMDADNSSDGVSS</sequence>
<gene>
    <name evidence="3" type="ORF">B296_00011025</name>
</gene>
<feature type="transmembrane region" description="Helical" evidence="2">
    <location>
        <begin position="128"/>
        <end position="146"/>
    </location>
</feature>
<dbReference type="AlphaFoldDB" id="A0A426YXV6"/>
<feature type="compositionally biased region" description="Basic residues" evidence="1">
    <location>
        <begin position="86"/>
        <end position="99"/>
    </location>
</feature>